<gene>
    <name evidence="1" type="ORF">GTS_42470</name>
</gene>
<dbReference type="RefSeq" id="WP_137815619.1">
    <property type="nucleotide sequence ID" value="NZ_BJFL01000026.1"/>
</dbReference>
<dbReference type="Proteomes" id="UP000298860">
    <property type="component" value="Unassembled WGS sequence"/>
</dbReference>
<evidence type="ECO:0000313" key="1">
    <source>
        <dbReference type="EMBL" id="GDY32614.1"/>
    </source>
</evidence>
<accession>A0A4D4JAM1</accession>
<reference evidence="2" key="1">
    <citation type="submission" date="2019-04" db="EMBL/GenBank/DDBJ databases">
        <title>Draft genome sequence of Pseudonocardiaceae bacterium SL3-2-4.</title>
        <authorList>
            <person name="Ningsih F."/>
            <person name="Yokota A."/>
            <person name="Sakai Y."/>
            <person name="Nanatani K."/>
            <person name="Yabe S."/>
            <person name="Oetari A."/>
            <person name="Sjamsuridzal W."/>
        </authorList>
    </citation>
    <scope>NUCLEOTIDE SEQUENCE [LARGE SCALE GENOMIC DNA]</scope>
    <source>
        <strain evidence="2">SL3-2-4</strain>
    </source>
</reference>
<evidence type="ECO:0008006" key="3">
    <source>
        <dbReference type="Google" id="ProtNLM"/>
    </source>
</evidence>
<evidence type="ECO:0000313" key="2">
    <source>
        <dbReference type="Proteomes" id="UP000298860"/>
    </source>
</evidence>
<name>A0A4D4JAM1_9PSEU</name>
<protein>
    <recommendedName>
        <fullName evidence="3">Transcriptional regulator</fullName>
    </recommendedName>
</protein>
<dbReference type="OrthoDB" id="3698213at2"/>
<keyword evidence="2" id="KW-1185">Reference proteome</keyword>
<proteinExistence type="predicted"/>
<dbReference type="AlphaFoldDB" id="A0A4D4JAM1"/>
<sequence>MLTPDDAERLALAAAQPGRIGLPGIDALAAVLMATRRLEDSVGSAAVLAPVRQHLTLVERFVIDARSAVRPRLCRVAADLALFYGWLLLSTRQFDAARIWFDRTTEWGLEADDADLVAGALSFKGSMAYYLEQPGPMIGLSHAGKRDRRSALGQQAYSAHQEARGHAMVGDAEAAARTLDEATELALRAVERPDGMPSWAYWYDGAFFQSQQGAVYRFIGAADPKRNDRSIAELEAGLGALPPGSRGAEWAAGFRCELAQAHVQAGDPDRACAIVADVLDIATGTGSAYLTPSIRRVHALLRRSWPDLPAVRELDDQVRALRSS</sequence>
<comment type="caution">
    <text evidence="1">The sequence shown here is derived from an EMBL/GenBank/DDBJ whole genome shotgun (WGS) entry which is preliminary data.</text>
</comment>
<organism evidence="1 2">
    <name type="scientific">Gandjariella thermophila</name>
    <dbReference type="NCBI Taxonomy" id="1931992"/>
    <lineage>
        <taxon>Bacteria</taxon>
        <taxon>Bacillati</taxon>
        <taxon>Actinomycetota</taxon>
        <taxon>Actinomycetes</taxon>
        <taxon>Pseudonocardiales</taxon>
        <taxon>Pseudonocardiaceae</taxon>
        <taxon>Gandjariella</taxon>
    </lineage>
</organism>
<dbReference type="EMBL" id="BJFL01000026">
    <property type="protein sequence ID" value="GDY32614.1"/>
    <property type="molecule type" value="Genomic_DNA"/>
</dbReference>